<feature type="compositionally biased region" description="Low complexity" evidence="1">
    <location>
        <begin position="48"/>
        <end position="57"/>
    </location>
</feature>
<gene>
    <name evidence="2" type="ORF">GCK72_015196</name>
</gene>
<dbReference type="KEGG" id="crq:GCK72_015196"/>
<accession>A0A6A5GVV6</accession>
<feature type="compositionally biased region" description="Polar residues" evidence="1">
    <location>
        <begin position="159"/>
        <end position="180"/>
    </location>
</feature>
<feature type="compositionally biased region" description="Polar residues" evidence="1">
    <location>
        <begin position="62"/>
        <end position="86"/>
    </location>
</feature>
<reference evidence="2 3" key="1">
    <citation type="submission" date="2019-12" db="EMBL/GenBank/DDBJ databases">
        <title>Chromosome-level assembly of the Caenorhabditis remanei genome.</title>
        <authorList>
            <person name="Teterina A.A."/>
            <person name="Willis J.H."/>
            <person name="Phillips P.C."/>
        </authorList>
    </citation>
    <scope>NUCLEOTIDE SEQUENCE [LARGE SCALE GENOMIC DNA]</scope>
    <source>
        <strain evidence="2 3">PX506</strain>
        <tissue evidence="2">Whole organism</tissue>
    </source>
</reference>
<evidence type="ECO:0000313" key="3">
    <source>
        <dbReference type="Proteomes" id="UP000483820"/>
    </source>
</evidence>
<feature type="compositionally biased region" description="Basic and acidic residues" evidence="1">
    <location>
        <begin position="437"/>
        <end position="446"/>
    </location>
</feature>
<proteinExistence type="predicted"/>
<dbReference type="GeneID" id="78775965"/>
<dbReference type="CTD" id="78775965"/>
<organism evidence="2 3">
    <name type="scientific">Caenorhabditis remanei</name>
    <name type="common">Caenorhabditis vulgaris</name>
    <dbReference type="NCBI Taxonomy" id="31234"/>
    <lineage>
        <taxon>Eukaryota</taxon>
        <taxon>Metazoa</taxon>
        <taxon>Ecdysozoa</taxon>
        <taxon>Nematoda</taxon>
        <taxon>Chromadorea</taxon>
        <taxon>Rhabditida</taxon>
        <taxon>Rhabditina</taxon>
        <taxon>Rhabditomorpha</taxon>
        <taxon>Rhabditoidea</taxon>
        <taxon>Rhabditidae</taxon>
        <taxon>Peloderinae</taxon>
        <taxon>Caenorhabditis</taxon>
    </lineage>
</organism>
<feature type="compositionally biased region" description="Polar residues" evidence="1">
    <location>
        <begin position="139"/>
        <end position="150"/>
    </location>
</feature>
<comment type="caution">
    <text evidence="2">The sequence shown here is derived from an EMBL/GenBank/DDBJ whole genome shotgun (WGS) entry which is preliminary data.</text>
</comment>
<feature type="region of interest" description="Disordered" evidence="1">
    <location>
        <begin position="1"/>
        <end position="213"/>
    </location>
</feature>
<dbReference type="EMBL" id="WUAV01000004">
    <property type="protein sequence ID" value="KAF1758736.1"/>
    <property type="molecule type" value="Genomic_DNA"/>
</dbReference>
<sequence length="487" mass="54213">MTRRTSSRTGNKKQETGQNEVPDGNDEEMTPRGATDDPEVRRNRRRSSNNAPSTSTSHAVPESSTEMALTSSNDEPPASNIVNRNINSDEEEEVDDEAVPQNPNEKSGSAALESFQRREMKSGNVSPASSKFGSRPGSGESSRTSDNGSDFSRPGIGSTPLNGPSYSQRPSGEPMPSTSDLEIVERKQTEHKERETTHDEVSEGDDEEYTATPSDPTLICEFVGRFLQTARIPPCFKNESSVICSTCLDYFECYWVPILSYGSARRSRRLNELKRPQGYLLRNIGIRPLGAYISASQDSIICDWTGRSLRFVRNPPCVQGNPINICNTCRKTFKMKWRPPNKIYQIGVAVRKSGVVPRSRGSVMVAKSKSHATPKVPLICEYSGIHLQPNQWPPCNFDCSVQTLCSVCLKFLQENYEFLKAKGWPKKGFRKLKRSPTKQDPKRVPGPDRVLSPSPSELAPGPSQPTQPQMNRPAPKRRRDVDSEESE</sequence>
<feature type="compositionally biased region" description="Polar residues" evidence="1">
    <location>
        <begin position="123"/>
        <end position="132"/>
    </location>
</feature>
<feature type="region of interest" description="Disordered" evidence="1">
    <location>
        <begin position="430"/>
        <end position="487"/>
    </location>
</feature>
<name>A0A6A5GVV6_CAERE</name>
<dbReference type="AlphaFoldDB" id="A0A6A5GVV6"/>
<protein>
    <submittedName>
        <fullName evidence="2">Uncharacterized protein</fullName>
    </submittedName>
</protein>
<feature type="compositionally biased region" description="Basic and acidic residues" evidence="1">
    <location>
        <begin position="183"/>
        <end position="201"/>
    </location>
</feature>
<evidence type="ECO:0000313" key="2">
    <source>
        <dbReference type="EMBL" id="KAF1758736.1"/>
    </source>
</evidence>
<evidence type="ECO:0000256" key="1">
    <source>
        <dbReference type="SAM" id="MobiDB-lite"/>
    </source>
</evidence>
<feature type="compositionally biased region" description="Acidic residues" evidence="1">
    <location>
        <begin position="88"/>
        <end position="98"/>
    </location>
</feature>
<dbReference type="RefSeq" id="XP_053585460.1">
    <property type="nucleotide sequence ID" value="XM_053730688.1"/>
</dbReference>
<dbReference type="Proteomes" id="UP000483820">
    <property type="component" value="Chromosome IV"/>
</dbReference>